<feature type="compositionally biased region" description="Basic and acidic residues" evidence="4">
    <location>
        <begin position="125"/>
        <end position="142"/>
    </location>
</feature>
<organism evidence="5 6">
    <name type="scientific">Crotalaria pallida</name>
    <name type="common">Smooth rattlebox</name>
    <name type="synonym">Crotalaria striata</name>
    <dbReference type="NCBI Taxonomy" id="3830"/>
    <lineage>
        <taxon>Eukaryota</taxon>
        <taxon>Viridiplantae</taxon>
        <taxon>Streptophyta</taxon>
        <taxon>Embryophyta</taxon>
        <taxon>Tracheophyta</taxon>
        <taxon>Spermatophyta</taxon>
        <taxon>Magnoliopsida</taxon>
        <taxon>eudicotyledons</taxon>
        <taxon>Gunneridae</taxon>
        <taxon>Pentapetalae</taxon>
        <taxon>rosids</taxon>
        <taxon>fabids</taxon>
        <taxon>Fabales</taxon>
        <taxon>Fabaceae</taxon>
        <taxon>Papilionoideae</taxon>
        <taxon>50 kb inversion clade</taxon>
        <taxon>genistoids sensu lato</taxon>
        <taxon>core genistoids</taxon>
        <taxon>Crotalarieae</taxon>
        <taxon>Crotalaria</taxon>
    </lineage>
</organism>
<feature type="region of interest" description="Disordered" evidence="4">
    <location>
        <begin position="116"/>
        <end position="142"/>
    </location>
</feature>
<keyword evidence="3" id="KW-0539">Nucleus</keyword>
<sequence length="142" mass="16461">MEINASNNNNSRSKKRKISSGKEHDEEVVEDQELEDEAKMKIFFSLVRNIRESRDRWINFRSGHEDNNKNKGVCRNNIIAGKEEEEEEKTVAAEVVWKPTFQLEDFAEEKALPFVASGSYNNNNNRDKEEDAEKGIDLRLSL</sequence>
<comment type="caution">
    <text evidence="5">The sequence shown here is derived from an EMBL/GenBank/DDBJ whole genome shotgun (WGS) entry which is preliminary data.</text>
</comment>
<evidence type="ECO:0000256" key="4">
    <source>
        <dbReference type="SAM" id="MobiDB-lite"/>
    </source>
</evidence>
<reference evidence="5 6" key="1">
    <citation type="submission" date="2024-01" db="EMBL/GenBank/DDBJ databases">
        <title>The genomes of 5 underutilized Papilionoideae crops provide insights into root nodulation and disease resistanc.</title>
        <authorList>
            <person name="Yuan L."/>
        </authorList>
    </citation>
    <scope>NUCLEOTIDE SEQUENCE [LARGE SCALE GENOMIC DNA]</scope>
    <source>
        <strain evidence="5">ZHUSHIDOU_FW_LH</strain>
        <tissue evidence="5">Leaf</tissue>
    </source>
</reference>
<name>A0AAN9I994_CROPI</name>
<comment type="similarity">
    <text evidence="2">Belongs to the NPR1-interactor family.</text>
</comment>
<dbReference type="PANTHER" id="PTHR33669:SF14">
    <property type="entry name" value="NRR REPRESSOR HOMOLOG 3"/>
    <property type="match status" value="1"/>
</dbReference>
<keyword evidence="6" id="KW-1185">Reference proteome</keyword>
<accession>A0AAN9I994</accession>
<evidence type="ECO:0000313" key="6">
    <source>
        <dbReference type="Proteomes" id="UP001372338"/>
    </source>
</evidence>
<evidence type="ECO:0000256" key="2">
    <source>
        <dbReference type="ARBA" id="ARBA00009937"/>
    </source>
</evidence>
<dbReference type="AlphaFoldDB" id="A0AAN9I994"/>
<evidence type="ECO:0000256" key="1">
    <source>
        <dbReference type="ARBA" id="ARBA00004123"/>
    </source>
</evidence>
<evidence type="ECO:0000313" key="5">
    <source>
        <dbReference type="EMBL" id="KAK7269574.1"/>
    </source>
</evidence>
<feature type="region of interest" description="Disordered" evidence="4">
    <location>
        <begin position="1"/>
        <end position="33"/>
    </location>
</feature>
<dbReference type="Pfam" id="PF15699">
    <property type="entry name" value="NPR1_interact"/>
    <property type="match status" value="1"/>
</dbReference>
<dbReference type="Proteomes" id="UP001372338">
    <property type="component" value="Unassembled WGS sequence"/>
</dbReference>
<gene>
    <name evidence="5" type="ORF">RIF29_22306</name>
</gene>
<feature type="compositionally biased region" description="Low complexity" evidence="4">
    <location>
        <begin position="1"/>
        <end position="11"/>
    </location>
</feature>
<dbReference type="EMBL" id="JAYWIO010000004">
    <property type="protein sequence ID" value="KAK7269574.1"/>
    <property type="molecule type" value="Genomic_DNA"/>
</dbReference>
<dbReference type="GO" id="GO:0005634">
    <property type="term" value="C:nucleus"/>
    <property type="evidence" value="ECO:0007669"/>
    <property type="project" value="UniProtKB-SubCell"/>
</dbReference>
<comment type="subcellular location">
    <subcellularLocation>
        <location evidence="1">Nucleus</location>
    </subcellularLocation>
</comment>
<protein>
    <submittedName>
        <fullName evidence="5">Uncharacterized protein</fullName>
    </submittedName>
</protein>
<dbReference type="GO" id="GO:0010112">
    <property type="term" value="P:regulation of systemic acquired resistance"/>
    <property type="evidence" value="ECO:0007669"/>
    <property type="project" value="InterPro"/>
</dbReference>
<proteinExistence type="inferred from homology"/>
<dbReference type="InterPro" id="IPR031425">
    <property type="entry name" value="NPR1/NH1-interacting"/>
</dbReference>
<evidence type="ECO:0000256" key="3">
    <source>
        <dbReference type="ARBA" id="ARBA00023242"/>
    </source>
</evidence>
<dbReference type="PANTHER" id="PTHR33669">
    <property type="entry name" value="PROTEIN NEGATIVE REGULATOR OF RESISTANCE"/>
    <property type="match status" value="1"/>
</dbReference>